<sequence>MNAAFPALPLEITDLIIDSIGQNVVQRDARVALQACSLVCRSFRKRSQHYLFSKIVFRKTRFDTVSQISARITALRAILYNCIILPPTVPASGRIIHHIKDVEISLSCTVEEAYTILRHIDVAKVLFEFCKDKERGLRRLFLNMQGCEPPVDWERFDPLFIKSLSMTLVSPFFTTLCLSNIRNVPSFVLGRTKISNISFHMISTRIVDPRDVRCEYHLGSIEVMDIDPSFAISLFLKADDPERTSFRECLSRVRELRFSAPAVPGFVQMINPLRGTFKSLQILKLVLADASRHPRGGLTANVPYADLPLLRSLGITMKGAISTTKFAPLKDLKIVLYPKTASKSLATIRLDLFIESQYPWKDIHQFFPNEKLWKELDQVLNHKSFDSLRTVYLDLEYHLGGKHLYLFNETTFLHRCHGYLSDIFPSLALSSLISIVPSARFTV</sequence>
<dbReference type="AlphaFoldDB" id="A0A0D2PFF9"/>
<protein>
    <recommendedName>
        <fullName evidence="3">F-box domain-containing protein</fullName>
    </recommendedName>
</protein>
<evidence type="ECO:0008006" key="3">
    <source>
        <dbReference type="Google" id="ProtNLM"/>
    </source>
</evidence>
<evidence type="ECO:0000313" key="2">
    <source>
        <dbReference type="Proteomes" id="UP000054270"/>
    </source>
</evidence>
<name>A0A0D2PFF9_HYPSF</name>
<proteinExistence type="predicted"/>
<keyword evidence="2" id="KW-1185">Reference proteome</keyword>
<evidence type="ECO:0000313" key="1">
    <source>
        <dbReference type="EMBL" id="KJA29489.1"/>
    </source>
</evidence>
<reference evidence="2" key="1">
    <citation type="submission" date="2014-04" db="EMBL/GenBank/DDBJ databases">
        <title>Evolutionary Origins and Diversification of the Mycorrhizal Mutualists.</title>
        <authorList>
            <consortium name="DOE Joint Genome Institute"/>
            <consortium name="Mycorrhizal Genomics Consortium"/>
            <person name="Kohler A."/>
            <person name="Kuo A."/>
            <person name="Nagy L.G."/>
            <person name="Floudas D."/>
            <person name="Copeland A."/>
            <person name="Barry K.W."/>
            <person name="Cichocki N."/>
            <person name="Veneault-Fourrey C."/>
            <person name="LaButti K."/>
            <person name="Lindquist E.A."/>
            <person name="Lipzen A."/>
            <person name="Lundell T."/>
            <person name="Morin E."/>
            <person name="Murat C."/>
            <person name="Riley R."/>
            <person name="Ohm R."/>
            <person name="Sun H."/>
            <person name="Tunlid A."/>
            <person name="Henrissat B."/>
            <person name="Grigoriev I.V."/>
            <person name="Hibbett D.S."/>
            <person name="Martin F."/>
        </authorList>
    </citation>
    <scope>NUCLEOTIDE SEQUENCE [LARGE SCALE GENOMIC DNA]</scope>
    <source>
        <strain evidence="2">FD-334 SS-4</strain>
    </source>
</reference>
<gene>
    <name evidence="1" type="ORF">HYPSUDRAFT_522324</name>
</gene>
<dbReference type="EMBL" id="KN817519">
    <property type="protein sequence ID" value="KJA29489.1"/>
    <property type="molecule type" value="Genomic_DNA"/>
</dbReference>
<organism evidence="1 2">
    <name type="scientific">Hypholoma sublateritium (strain FD-334 SS-4)</name>
    <dbReference type="NCBI Taxonomy" id="945553"/>
    <lineage>
        <taxon>Eukaryota</taxon>
        <taxon>Fungi</taxon>
        <taxon>Dikarya</taxon>
        <taxon>Basidiomycota</taxon>
        <taxon>Agaricomycotina</taxon>
        <taxon>Agaricomycetes</taxon>
        <taxon>Agaricomycetidae</taxon>
        <taxon>Agaricales</taxon>
        <taxon>Agaricineae</taxon>
        <taxon>Strophariaceae</taxon>
        <taxon>Hypholoma</taxon>
    </lineage>
</organism>
<dbReference type="OrthoDB" id="2977329at2759"/>
<accession>A0A0D2PFF9</accession>
<dbReference type="Proteomes" id="UP000054270">
    <property type="component" value="Unassembled WGS sequence"/>
</dbReference>